<sequence length="58" mass="6444">MNAIDIKDLNKTLGDFKLTINDIEIKKGYITGFIGPNGSGKTTTMKLIMNMLKKIVEL</sequence>
<keyword evidence="6" id="KW-1185">Reference proteome</keyword>
<evidence type="ECO:0000256" key="3">
    <source>
        <dbReference type="ARBA" id="ARBA00022840"/>
    </source>
</evidence>
<keyword evidence="2" id="KW-0547">Nucleotide-binding</keyword>
<dbReference type="SUPFAM" id="SSF52540">
    <property type="entry name" value="P-loop containing nucleoside triphosphate hydrolases"/>
    <property type="match status" value="1"/>
</dbReference>
<gene>
    <name evidence="5" type="ORF">QJS64_15150</name>
</gene>
<dbReference type="GO" id="GO:0005524">
    <property type="term" value="F:ATP binding"/>
    <property type="evidence" value="ECO:0007669"/>
    <property type="project" value="UniProtKB-KW"/>
</dbReference>
<evidence type="ECO:0000313" key="6">
    <source>
        <dbReference type="Proteomes" id="UP001239169"/>
    </source>
</evidence>
<keyword evidence="3 5" id="KW-0067">ATP-binding</keyword>
<evidence type="ECO:0000259" key="4">
    <source>
        <dbReference type="Pfam" id="PF00005"/>
    </source>
</evidence>
<dbReference type="InterPro" id="IPR003439">
    <property type="entry name" value="ABC_transporter-like_ATP-bd"/>
</dbReference>
<keyword evidence="1" id="KW-0813">Transport</keyword>
<reference evidence="5 6" key="1">
    <citation type="submission" date="2023-04" db="EMBL/GenBank/DDBJ databases">
        <title>Bacteria Genome Submission.</title>
        <authorList>
            <person name="Isaac P."/>
        </authorList>
    </citation>
    <scope>NUCLEOTIDE SEQUENCE [LARGE SCALE GENOMIC DNA]</scope>
    <source>
        <strain evidence="5 6">SampleS7P1</strain>
    </source>
</reference>
<organism evidence="5 6">
    <name type="scientific">Paraclostridium bifermentans</name>
    <name type="common">Clostridium bifermentans</name>
    <dbReference type="NCBI Taxonomy" id="1490"/>
    <lineage>
        <taxon>Bacteria</taxon>
        <taxon>Bacillati</taxon>
        <taxon>Bacillota</taxon>
        <taxon>Clostridia</taxon>
        <taxon>Peptostreptococcales</taxon>
        <taxon>Peptostreptococcaceae</taxon>
        <taxon>Paraclostridium</taxon>
    </lineage>
</organism>
<evidence type="ECO:0000313" key="5">
    <source>
        <dbReference type="EMBL" id="WGX75338.1"/>
    </source>
</evidence>
<evidence type="ECO:0000256" key="1">
    <source>
        <dbReference type="ARBA" id="ARBA00022448"/>
    </source>
</evidence>
<dbReference type="EMBL" id="CP124685">
    <property type="protein sequence ID" value="WGX75338.1"/>
    <property type="molecule type" value="Genomic_DNA"/>
</dbReference>
<dbReference type="PANTHER" id="PTHR42939">
    <property type="entry name" value="ABC TRANSPORTER ATP-BINDING PROTEIN ALBC-RELATED"/>
    <property type="match status" value="1"/>
</dbReference>
<protein>
    <submittedName>
        <fullName evidence="5">ATP-binding cassette domain-containing protein</fullName>
    </submittedName>
</protein>
<dbReference type="PANTHER" id="PTHR42939:SF1">
    <property type="entry name" value="ABC TRANSPORTER ATP-BINDING PROTEIN ALBC-RELATED"/>
    <property type="match status" value="1"/>
</dbReference>
<feature type="domain" description="ABC transporter" evidence="4">
    <location>
        <begin position="22"/>
        <end position="54"/>
    </location>
</feature>
<dbReference type="Proteomes" id="UP001239169">
    <property type="component" value="Chromosome"/>
</dbReference>
<evidence type="ECO:0000256" key="2">
    <source>
        <dbReference type="ARBA" id="ARBA00022741"/>
    </source>
</evidence>
<proteinExistence type="predicted"/>
<dbReference type="InterPro" id="IPR027417">
    <property type="entry name" value="P-loop_NTPase"/>
</dbReference>
<dbReference type="Gene3D" id="3.40.50.300">
    <property type="entry name" value="P-loop containing nucleotide triphosphate hydrolases"/>
    <property type="match status" value="1"/>
</dbReference>
<name>A0ABY8R2V0_PARBF</name>
<accession>A0ABY8R2V0</accession>
<dbReference type="Pfam" id="PF00005">
    <property type="entry name" value="ABC_tran"/>
    <property type="match status" value="1"/>
</dbReference>
<dbReference type="InterPro" id="IPR051782">
    <property type="entry name" value="ABC_Transporter_VariousFunc"/>
</dbReference>